<dbReference type="Pfam" id="PF01408">
    <property type="entry name" value="GFO_IDH_MocA"/>
    <property type="match status" value="1"/>
</dbReference>
<dbReference type="EMBL" id="CP029600">
    <property type="protein sequence ID" value="AWO00350.1"/>
    <property type="molecule type" value="Genomic_DNA"/>
</dbReference>
<dbReference type="Proteomes" id="UP000246099">
    <property type="component" value="Chromosome"/>
</dbReference>
<reference evidence="3 4" key="1">
    <citation type="submission" date="2018-05" db="EMBL/GenBank/DDBJ databases">
        <title>Chitinophaga sp. nov., isolated from rhizosphere soil of Alhagi.</title>
        <authorList>
            <person name="Liu Y."/>
        </authorList>
    </citation>
    <scope>NUCLEOTIDE SEQUENCE [LARGE SCALE GENOMIC DNA]</scope>
    <source>
        <strain evidence="3 4">T22</strain>
    </source>
</reference>
<protein>
    <submittedName>
        <fullName evidence="3">Oxidoreductase</fullName>
    </submittedName>
</protein>
<dbReference type="InterPro" id="IPR055170">
    <property type="entry name" value="GFO_IDH_MocA-like_dom"/>
</dbReference>
<dbReference type="InterPro" id="IPR036291">
    <property type="entry name" value="NAD(P)-bd_dom_sf"/>
</dbReference>
<dbReference type="InterPro" id="IPR000683">
    <property type="entry name" value="Gfo/Idh/MocA-like_OxRdtase_N"/>
</dbReference>
<organism evidence="3 4">
    <name type="scientific">Chitinophaga alhagiae</name>
    <dbReference type="NCBI Taxonomy" id="2203219"/>
    <lineage>
        <taxon>Bacteria</taxon>
        <taxon>Pseudomonadati</taxon>
        <taxon>Bacteroidota</taxon>
        <taxon>Chitinophagia</taxon>
        <taxon>Chitinophagales</taxon>
        <taxon>Chitinophagaceae</taxon>
        <taxon>Chitinophaga</taxon>
    </lineage>
</organism>
<dbReference type="Gene3D" id="3.30.360.10">
    <property type="entry name" value="Dihydrodipicolinate Reductase, domain 2"/>
    <property type="match status" value="1"/>
</dbReference>
<dbReference type="Pfam" id="PF22725">
    <property type="entry name" value="GFO_IDH_MocA_C3"/>
    <property type="match status" value="1"/>
</dbReference>
<proteinExistence type="predicted"/>
<keyword evidence="4" id="KW-1185">Reference proteome</keyword>
<evidence type="ECO:0000259" key="1">
    <source>
        <dbReference type="Pfam" id="PF01408"/>
    </source>
</evidence>
<sequence>MHRLRYMLLFLLLAGPWSEARPQLPERPLRVVVAGVSHGHSSWIYGAKKTGAIEVVGIFEPNRQLAAEFKQRNNLPASLFYTDLEHALDTLKPEGVLAFNATSEHLSVVRACAPRGVHVMVEKPLATTEKDARQIAGLAKRYGIQVLTNYETSWYPTTRKTYQLVHDTGFVGQVRKVIFHTGHSGARRQEHIRFFFDWLTHPVKNGGGASFDFGCYGANIMTYLMQGAAPFAVTAVNRQFKPDIYPRVDDESTVILSYQQAQCIIQASWNWPFNRKDMEVYGVAGSIRAHDHTRLSVRSMQDKAERHLLVTKEDTPVYDNPFEFFAAVVRGLVKPDSYSPYTLENNVLVVKILAAARKSARSGKTVSLKY</sequence>
<name>A0ABN5LPF0_9BACT</name>
<feature type="domain" description="Gfo/Idh/MocA-like oxidoreductase N-terminal" evidence="1">
    <location>
        <begin position="30"/>
        <end position="149"/>
    </location>
</feature>
<accession>A0ABN5LPF0</accession>
<dbReference type="SUPFAM" id="SSF51735">
    <property type="entry name" value="NAD(P)-binding Rossmann-fold domains"/>
    <property type="match status" value="1"/>
</dbReference>
<feature type="domain" description="GFO/IDH/MocA-like oxidoreductase" evidence="2">
    <location>
        <begin position="167"/>
        <end position="288"/>
    </location>
</feature>
<evidence type="ECO:0000259" key="2">
    <source>
        <dbReference type="Pfam" id="PF22725"/>
    </source>
</evidence>
<evidence type="ECO:0000313" key="4">
    <source>
        <dbReference type="Proteomes" id="UP000246099"/>
    </source>
</evidence>
<dbReference type="RefSeq" id="WP_119075682.1">
    <property type="nucleotide sequence ID" value="NZ_CP029600.1"/>
</dbReference>
<evidence type="ECO:0000313" key="3">
    <source>
        <dbReference type="EMBL" id="AWO00350.1"/>
    </source>
</evidence>
<dbReference type="PANTHER" id="PTHR43377:SF1">
    <property type="entry name" value="BILIVERDIN REDUCTASE A"/>
    <property type="match status" value="1"/>
</dbReference>
<dbReference type="PANTHER" id="PTHR43377">
    <property type="entry name" value="BILIVERDIN REDUCTASE A"/>
    <property type="match status" value="1"/>
</dbReference>
<dbReference type="Gene3D" id="3.40.50.720">
    <property type="entry name" value="NAD(P)-binding Rossmann-like Domain"/>
    <property type="match status" value="1"/>
</dbReference>
<dbReference type="SUPFAM" id="SSF55347">
    <property type="entry name" value="Glyceraldehyde-3-phosphate dehydrogenase-like, C-terminal domain"/>
    <property type="match status" value="1"/>
</dbReference>
<gene>
    <name evidence="3" type="ORF">DLD77_00825</name>
</gene>
<dbReference type="InterPro" id="IPR051450">
    <property type="entry name" value="Gfo/Idh/MocA_Oxidoreductases"/>
</dbReference>